<dbReference type="PATRIC" id="fig|426355.14.peg.4239"/>
<dbReference type="HOGENOM" id="CLU_602454_0_0_5"/>
<dbReference type="Gene3D" id="3.40.50.300">
    <property type="entry name" value="P-loop containing nucleotide triphosphate hydrolases"/>
    <property type="match status" value="1"/>
</dbReference>
<dbReference type="STRING" id="426355.Mrad2831_4150"/>
<proteinExistence type="predicted"/>
<evidence type="ECO:0008006" key="3">
    <source>
        <dbReference type="Google" id="ProtNLM"/>
    </source>
</evidence>
<evidence type="ECO:0000313" key="2">
    <source>
        <dbReference type="Proteomes" id="UP000006589"/>
    </source>
</evidence>
<dbReference type="RefSeq" id="WP_012321075.1">
    <property type="nucleotide sequence ID" value="NC_010505.1"/>
</dbReference>
<dbReference type="InterPro" id="IPR027417">
    <property type="entry name" value="P-loop_NTPase"/>
</dbReference>
<dbReference type="KEGG" id="mrd:Mrad2831_4150"/>
<dbReference type="Pfam" id="PF13481">
    <property type="entry name" value="AAA_25"/>
    <property type="match status" value="1"/>
</dbReference>
<protein>
    <recommendedName>
        <fullName evidence="3">AAA domain-containing protein</fullName>
    </recommendedName>
</protein>
<dbReference type="GeneID" id="6140209"/>
<organism evidence="1 2">
    <name type="scientific">Methylobacterium radiotolerans (strain ATCC 27329 / DSM 1819 / JCM 2831 / NBRC 15690 / NCIMB 10815 / 0-1)</name>
    <dbReference type="NCBI Taxonomy" id="426355"/>
    <lineage>
        <taxon>Bacteria</taxon>
        <taxon>Pseudomonadati</taxon>
        <taxon>Pseudomonadota</taxon>
        <taxon>Alphaproteobacteria</taxon>
        <taxon>Hyphomicrobiales</taxon>
        <taxon>Methylobacteriaceae</taxon>
        <taxon>Methylobacterium</taxon>
    </lineage>
</organism>
<gene>
    <name evidence="1" type="ordered locus">Mrad2831_4150</name>
</gene>
<reference evidence="1 2" key="1">
    <citation type="submission" date="2008-03" db="EMBL/GenBank/DDBJ databases">
        <title>Complete sequence of chromosome of Methylobacterium radiotolerans JCM 2831.</title>
        <authorList>
            <consortium name="US DOE Joint Genome Institute"/>
            <person name="Copeland A."/>
            <person name="Lucas S."/>
            <person name="Lapidus A."/>
            <person name="Glavina del Rio T."/>
            <person name="Dalin E."/>
            <person name="Tice H."/>
            <person name="Bruce D."/>
            <person name="Goodwin L."/>
            <person name="Pitluck S."/>
            <person name="Kiss H."/>
            <person name="Brettin T."/>
            <person name="Detter J.C."/>
            <person name="Han C."/>
            <person name="Kuske C.R."/>
            <person name="Schmutz J."/>
            <person name="Larimer F."/>
            <person name="Land M."/>
            <person name="Hauser L."/>
            <person name="Kyrpides N."/>
            <person name="Mikhailova N."/>
            <person name="Marx C.J."/>
            <person name="Richardson P."/>
        </authorList>
    </citation>
    <scope>NUCLEOTIDE SEQUENCE [LARGE SCALE GENOMIC DNA]</scope>
    <source>
        <strain evidence="2">ATCC 27329 / DSM 1819 / JCM 2831 / NBRC 15690 / NCIMB 10815 / 0-1</strain>
    </source>
</reference>
<dbReference type="SUPFAM" id="SSF52540">
    <property type="entry name" value="P-loop containing nucleoside triphosphate hydrolases"/>
    <property type="match status" value="1"/>
</dbReference>
<dbReference type="OrthoDB" id="1496333at2"/>
<accession>B1M1E4</accession>
<name>B1M1E4_METRJ</name>
<dbReference type="Proteomes" id="UP000006589">
    <property type="component" value="Chromosome"/>
</dbReference>
<dbReference type="eggNOG" id="COG3598">
    <property type="taxonomic scope" value="Bacteria"/>
</dbReference>
<evidence type="ECO:0000313" key="1">
    <source>
        <dbReference type="EMBL" id="ACB26119.1"/>
    </source>
</evidence>
<sequence length="382" mass="40967">MEQVQPNGGGKPPIVLRWHGDADPYADRAWLVRDLVFETGTGLISGQWGSGKTFGALDLSASVMTGLPFVGRKVSRQGGVLFIAPEGAFEIPIRLRGLVQGKLNEMDGERLPFAWIDECPRLLDPSAVDELAAFARQAAERMQADFDLPLALIIIDTVAAGAGFEDENSSAEGQRLMNALAALSRLTGAFVMGVDHFGKAVESGTRGTSAKEAGADVVLAMLGQRDDTGAVSNTRMAVRKLRGGRSGYAIPYKLDPLQVGENRDGEPVTTCIVTWGDTGPAAPTAKPKPKWPNLVFRDAVLNALAEHGQDAWPYPAEGGRVRAITVAQLRAEFIASYPSADAKADTKRKAFTRSIEAAADKKLIICRELKGEDHLWLASDDT</sequence>
<dbReference type="EMBL" id="CP001001">
    <property type="protein sequence ID" value="ACB26119.1"/>
    <property type="molecule type" value="Genomic_DNA"/>
</dbReference>
<dbReference type="AlphaFoldDB" id="B1M1E4"/>